<dbReference type="InterPro" id="IPR005844">
    <property type="entry name" value="A-D-PHexomutase_a/b/a-I"/>
</dbReference>
<keyword evidence="3" id="KW-0597">Phosphoprotein</keyword>
<proteinExistence type="inferred from homology"/>
<name>A0A345UKK0_9BACT</name>
<dbReference type="Proteomes" id="UP000254808">
    <property type="component" value="Chromosome"/>
</dbReference>
<dbReference type="InterPro" id="IPR005846">
    <property type="entry name" value="A-D-PHexomutase_a/b/a-III"/>
</dbReference>
<dbReference type="RefSeq" id="WP_114984240.1">
    <property type="nucleotide sequence ID" value="NZ_CP027806.1"/>
</dbReference>
<dbReference type="GO" id="GO:0005975">
    <property type="term" value="P:carbohydrate metabolic process"/>
    <property type="evidence" value="ECO:0007669"/>
    <property type="project" value="InterPro"/>
</dbReference>
<keyword evidence="5 7" id="KW-0460">Magnesium</keyword>
<evidence type="ECO:0000259" key="8">
    <source>
        <dbReference type="Pfam" id="PF00408"/>
    </source>
</evidence>
<organism evidence="12 13">
    <name type="scientific">Cyclonatronum proteinivorum</name>
    <dbReference type="NCBI Taxonomy" id="1457365"/>
    <lineage>
        <taxon>Bacteria</taxon>
        <taxon>Pseudomonadati</taxon>
        <taxon>Balneolota</taxon>
        <taxon>Balneolia</taxon>
        <taxon>Balneolales</taxon>
        <taxon>Cyclonatronaceae</taxon>
        <taxon>Cyclonatronum</taxon>
    </lineage>
</organism>
<comment type="cofactor">
    <cofactor evidence="1">
        <name>Mg(2+)</name>
        <dbReference type="ChEBI" id="CHEBI:18420"/>
    </cofactor>
</comment>
<sequence>MSIIKFGTDGWRAVIGDQYTFTNVARVAAATAAWIKDSEVSKNGVVVGYDARFQSEAFAKLAARILAHEGIAVRFADSICPTPAVSLGAQQFDAVGIVITASHNPPAYNGFKIKAPFGGSASPAQISEVEIRIPETYDYSQIPSFEDFTEEGKIELLDLNARYLDIIRERIDLQRIRETGQRIAHDAMYGSGAGLIGELLGELAVELNCENNPGFNGVPPEPIEKNLTELPEIIVSEGCMLGIANDGDADRVAMFDENGNYVDSHQILSLLAKYMADTKGMKGELVKTFSTTDMMRKQAEKYGLPIHTTPIGFKYITEKILEGDVLVCGEESGGIAVKGHLAERDGIYIGLLVAEMCARRGKSLSALVDELFEEFGPHYCRRNDLHTTEERKNRMIALCKAEELKEISGKAVTKVEHTDGIKHWLADGSWLLVRASGTEPVLRIYSEADSPERAQQLVDDVSAMV</sequence>
<feature type="domain" description="Alpha-D-phosphohexomutase alpha/beta/alpha" evidence="9">
    <location>
        <begin position="5"/>
        <end position="135"/>
    </location>
</feature>
<dbReference type="InterPro" id="IPR016066">
    <property type="entry name" value="A-D-PHexomutase_CS"/>
</dbReference>
<evidence type="ECO:0000313" key="13">
    <source>
        <dbReference type="Proteomes" id="UP000254808"/>
    </source>
</evidence>
<dbReference type="Pfam" id="PF00408">
    <property type="entry name" value="PGM_PMM_IV"/>
    <property type="match status" value="1"/>
</dbReference>
<dbReference type="InterPro" id="IPR036900">
    <property type="entry name" value="A-D-PHexomutase_C_sf"/>
</dbReference>
<evidence type="ECO:0000256" key="2">
    <source>
        <dbReference type="ARBA" id="ARBA00010231"/>
    </source>
</evidence>
<dbReference type="PRINTS" id="PR00509">
    <property type="entry name" value="PGMPMM"/>
</dbReference>
<dbReference type="InterPro" id="IPR005845">
    <property type="entry name" value="A-D-PHexomutase_a/b/a-II"/>
</dbReference>
<reference evidence="12 13" key="1">
    <citation type="submission" date="2018-03" db="EMBL/GenBank/DDBJ databases">
        <title>Phenotypic and genomic properties of Cyclonatronum proteinivorum gen. nov., sp. nov., a haloalkaliphilic bacteroidete from soda lakes possessing Na+-translocating rhodopsin.</title>
        <authorList>
            <person name="Toshchakov S.V."/>
            <person name="Korzhenkov A."/>
            <person name="Samarov N.I."/>
            <person name="Kublanov I.V."/>
            <person name="Muntyan M.S."/>
            <person name="Sorokin D.Y."/>
        </authorList>
    </citation>
    <scope>NUCLEOTIDE SEQUENCE [LARGE SCALE GENOMIC DNA]</scope>
    <source>
        <strain evidence="12 13">Omega</strain>
    </source>
</reference>
<dbReference type="InterPro" id="IPR016055">
    <property type="entry name" value="A-D-PHexomutase_a/b/a-I/II/III"/>
</dbReference>
<feature type="domain" description="Alpha-D-phosphohexomutase C-terminal" evidence="8">
    <location>
        <begin position="402"/>
        <end position="462"/>
    </location>
</feature>
<dbReference type="PROSITE" id="PS00710">
    <property type="entry name" value="PGM_PMM"/>
    <property type="match status" value="1"/>
</dbReference>
<dbReference type="PANTHER" id="PTHR45745">
    <property type="entry name" value="PHOSPHOMANNOMUTASE 45A"/>
    <property type="match status" value="1"/>
</dbReference>
<evidence type="ECO:0000256" key="3">
    <source>
        <dbReference type="ARBA" id="ARBA00022553"/>
    </source>
</evidence>
<evidence type="ECO:0000259" key="11">
    <source>
        <dbReference type="Pfam" id="PF02880"/>
    </source>
</evidence>
<keyword evidence="4 7" id="KW-0479">Metal-binding</keyword>
<dbReference type="SUPFAM" id="SSF53738">
    <property type="entry name" value="Phosphoglucomutase, first 3 domains"/>
    <property type="match status" value="2"/>
</dbReference>
<dbReference type="Pfam" id="PF02879">
    <property type="entry name" value="PGM_PMM_II"/>
    <property type="match status" value="1"/>
</dbReference>
<dbReference type="CDD" id="cd05800">
    <property type="entry name" value="PGM_like2"/>
    <property type="match status" value="1"/>
</dbReference>
<dbReference type="KEGG" id="cprv:CYPRO_1752"/>
<evidence type="ECO:0000256" key="1">
    <source>
        <dbReference type="ARBA" id="ARBA00001946"/>
    </source>
</evidence>
<evidence type="ECO:0000256" key="6">
    <source>
        <dbReference type="ARBA" id="ARBA00023235"/>
    </source>
</evidence>
<dbReference type="InterPro" id="IPR005843">
    <property type="entry name" value="A-D-PHexomutase_C"/>
</dbReference>
<dbReference type="GO" id="GO:0006166">
    <property type="term" value="P:purine ribonucleoside salvage"/>
    <property type="evidence" value="ECO:0007669"/>
    <property type="project" value="TreeGrafter"/>
</dbReference>
<evidence type="ECO:0000313" key="12">
    <source>
        <dbReference type="EMBL" id="AXJ01002.1"/>
    </source>
</evidence>
<gene>
    <name evidence="12" type="ORF">CYPRO_1752</name>
</gene>
<protein>
    <submittedName>
        <fullName evidence="12">Phosphomannomutase</fullName>
    </submittedName>
</protein>
<feature type="domain" description="Alpha-D-phosphohexomutase alpha/beta/alpha" evidence="11">
    <location>
        <begin position="263"/>
        <end position="375"/>
    </location>
</feature>
<dbReference type="EMBL" id="CP027806">
    <property type="protein sequence ID" value="AXJ01002.1"/>
    <property type="molecule type" value="Genomic_DNA"/>
</dbReference>
<accession>A0A345UKK0</accession>
<dbReference type="Gene3D" id="3.40.120.10">
    <property type="entry name" value="Alpha-D-Glucose-1,6-Bisphosphate, subunit A, domain 3"/>
    <property type="match status" value="3"/>
</dbReference>
<dbReference type="InterPro" id="IPR005841">
    <property type="entry name" value="Alpha-D-phosphohexomutase_SF"/>
</dbReference>
<dbReference type="GO" id="GO:0000287">
    <property type="term" value="F:magnesium ion binding"/>
    <property type="evidence" value="ECO:0007669"/>
    <property type="project" value="InterPro"/>
</dbReference>
<dbReference type="PANTHER" id="PTHR45745:SF1">
    <property type="entry name" value="PHOSPHOGLUCOMUTASE 2B-RELATED"/>
    <property type="match status" value="1"/>
</dbReference>
<dbReference type="Pfam" id="PF02880">
    <property type="entry name" value="PGM_PMM_III"/>
    <property type="match status" value="1"/>
</dbReference>
<comment type="similarity">
    <text evidence="2 7">Belongs to the phosphohexose mutase family.</text>
</comment>
<evidence type="ECO:0000256" key="7">
    <source>
        <dbReference type="RuleBase" id="RU004326"/>
    </source>
</evidence>
<dbReference type="SUPFAM" id="SSF55957">
    <property type="entry name" value="Phosphoglucomutase, C-terminal domain"/>
    <property type="match status" value="1"/>
</dbReference>
<keyword evidence="6" id="KW-0413">Isomerase</keyword>
<dbReference type="Pfam" id="PF02878">
    <property type="entry name" value="PGM_PMM_I"/>
    <property type="match status" value="1"/>
</dbReference>
<feature type="domain" description="Alpha-D-phosphohexomutase alpha/beta/alpha" evidence="10">
    <location>
        <begin position="162"/>
        <end position="259"/>
    </location>
</feature>
<keyword evidence="13" id="KW-1185">Reference proteome</keyword>
<dbReference type="GO" id="GO:0008973">
    <property type="term" value="F:phosphopentomutase activity"/>
    <property type="evidence" value="ECO:0007669"/>
    <property type="project" value="TreeGrafter"/>
</dbReference>
<evidence type="ECO:0000256" key="5">
    <source>
        <dbReference type="ARBA" id="ARBA00022842"/>
    </source>
</evidence>
<evidence type="ECO:0000259" key="10">
    <source>
        <dbReference type="Pfam" id="PF02879"/>
    </source>
</evidence>
<evidence type="ECO:0000259" key="9">
    <source>
        <dbReference type="Pfam" id="PF02878"/>
    </source>
</evidence>
<evidence type="ECO:0000256" key="4">
    <source>
        <dbReference type="ARBA" id="ARBA00022723"/>
    </source>
</evidence>
<dbReference type="OrthoDB" id="9806956at2"/>
<dbReference type="AlphaFoldDB" id="A0A345UKK0"/>
<dbReference type="Gene3D" id="3.30.310.50">
    <property type="entry name" value="Alpha-D-phosphohexomutase, C-terminal domain"/>
    <property type="match status" value="1"/>
</dbReference>